<evidence type="ECO:0000256" key="4">
    <source>
        <dbReference type="SAM" id="MobiDB-lite"/>
    </source>
</evidence>
<dbReference type="GO" id="GO:0015768">
    <property type="term" value="P:maltose transport"/>
    <property type="evidence" value="ECO:0007669"/>
    <property type="project" value="TreeGrafter"/>
</dbReference>
<keyword evidence="3 5" id="KW-0732">Signal</keyword>
<dbReference type="Gene3D" id="3.40.190.10">
    <property type="entry name" value="Periplasmic binding protein-like II"/>
    <property type="match status" value="2"/>
</dbReference>
<dbReference type="PANTHER" id="PTHR30061">
    <property type="entry name" value="MALTOSE-BINDING PERIPLASMIC PROTEIN"/>
    <property type="match status" value="1"/>
</dbReference>
<feature type="compositionally biased region" description="Low complexity" evidence="4">
    <location>
        <begin position="36"/>
        <end position="52"/>
    </location>
</feature>
<dbReference type="PANTHER" id="PTHR30061:SF50">
    <property type="entry name" value="MALTOSE_MALTODEXTRIN-BINDING PERIPLASMIC PROTEIN"/>
    <property type="match status" value="1"/>
</dbReference>
<keyword evidence="2" id="KW-0813">Transport</keyword>
<dbReference type="AlphaFoldDB" id="A0A6N2U5Q0"/>
<dbReference type="SUPFAM" id="SSF53850">
    <property type="entry name" value="Periplasmic binding protein-like II"/>
    <property type="match status" value="1"/>
</dbReference>
<evidence type="ECO:0000256" key="2">
    <source>
        <dbReference type="ARBA" id="ARBA00022448"/>
    </source>
</evidence>
<sequence>MRHSSSKRLSRTLSVCAAFAMAASLAACSTPGGVGQQSSDSSSESSQSLGIQGDRTGKEILIYMSAGRDYKAYTDTFAAFEKEHNVKINVQYYQWGDLQQKLTADFLSGQTPDLVEENGGWWSTRWGADGNIMSLDPFLQKESGFLDDFVESGLANRQADGKTYGIPLHVTMGGLVFGNKEMMDKAGVTMPKTWDELREASKKIQESGVEYGLALNNDASYTVPFLMQAGVTFTKDGNEPMTPAAKATEAMQFQYDLIYKDKLAPVPVASNDYAAPRKVFTSKRAGFILTGPWDISAVRKEDPNFPLTVGEPLKGDVQKTYLAGSGMMIPSKSQNAELAWQLIKDMTSLKVQEAVTAETGMAMSRKSWANSDVVKNDPILSVVAKSRDYAATPDKAFWGNENAAKISDARKVMYEEIILNGKDPAAQVQTYETTVAGLLKQ</sequence>
<dbReference type="GO" id="GO:0055052">
    <property type="term" value="C:ATP-binding cassette (ABC) transporter complex, substrate-binding subunit-containing"/>
    <property type="evidence" value="ECO:0007669"/>
    <property type="project" value="TreeGrafter"/>
</dbReference>
<protein>
    <submittedName>
        <fullName evidence="6">Cyclodextrin-binding protein</fullName>
    </submittedName>
</protein>
<dbReference type="PROSITE" id="PS51257">
    <property type="entry name" value="PROKAR_LIPOPROTEIN"/>
    <property type="match status" value="1"/>
</dbReference>
<comment type="similarity">
    <text evidence="1">Belongs to the bacterial solute-binding protein 1 family.</text>
</comment>
<gene>
    <name evidence="6" type="primary">cycB</name>
    <name evidence="6" type="ORF">AOLFYP35_01567</name>
</gene>
<evidence type="ECO:0000256" key="1">
    <source>
        <dbReference type="ARBA" id="ARBA00008520"/>
    </source>
</evidence>
<dbReference type="CDD" id="cd13585">
    <property type="entry name" value="PBP2_TMBP_like"/>
    <property type="match status" value="1"/>
</dbReference>
<evidence type="ECO:0000313" key="6">
    <source>
        <dbReference type="EMBL" id="VYT10816.1"/>
    </source>
</evidence>
<evidence type="ECO:0000256" key="3">
    <source>
        <dbReference type="ARBA" id="ARBA00022729"/>
    </source>
</evidence>
<evidence type="ECO:0000256" key="5">
    <source>
        <dbReference type="SAM" id="SignalP"/>
    </source>
</evidence>
<feature type="chain" id="PRO_5026864586" evidence="5">
    <location>
        <begin position="23"/>
        <end position="441"/>
    </location>
</feature>
<feature type="region of interest" description="Disordered" evidence="4">
    <location>
        <begin position="32"/>
        <end position="52"/>
    </location>
</feature>
<proteinExistence type="inferred from homology"/>
<organism evidence="6">
    <name type="scientific">Schaalia odontolytica</name>
    <dbReference type="NCBI Taxonomy" id="1660"/>
    <lineage>
        <taxon>Bacteria</taxon>
        <taxon>Bacillati</taxon>
        <taxon>Actinomycetota</taxon>
        <taxon>Actinomycetes</taxon>
        <taxon>Actinomycetales</taxon>
        <taxon>Actinomycetaceae</taxon>
        <taxon>Schaalia</taxon>
    </lineage>
</organism>
<name>A0A6N2U5Q0_9ACTO</name>
<dbReference type="Pfam" id="PF01547">
    <property type="entry name" value="SBP_bac_1"/>
    <property type="match status" value="1"/>
</dbReference>
<dbReference type="GO" id="GO:1901982">
    <property type="term" value="F:maltose binding"/>
    <property type="evidence" value="ECO:0007669"/>
    <property type="project" value="TreeGrafter"/>
</dbReference>
<feature type="signal peptide" evidence="5">
    <location>
        <begin position="1"/>
        <end position="22"/>
    </location>
</feature>
<dbReference type="InterPro" id="IPR006059">
    <property type="entry name" value="SBP"/>
</dbReference>
<reference evidence="6" key="1">
    <citation type="submission" date="2019-11" db="EMBL/GenBank/DDBJ databases">
        <authorList>
            <person name="Feng L."/>
        </authorList>
    </citation>
    <scope>NUCLEOTIDE SEQUENCE</scope>
    <source>
        <strain evidence="6">AodontolyticusLFYP35</strain>
    </source>
</reference>
<accession>A0A6N2U5Q0</accession>
<dbReference type="GO" id="GO:0042956">
    <property type="term" value="P:maltodextrin transmembrane transport"/>
    <property type="evidence" value="ECO:0007669"/>
    <property type="project" value="TreeGrafter"/>
</dbReference>
<dbReference type="EMBL" id="CACRSM010000003">
    <property type="protein sequence ID" value="VYT10816.1"/>
    <property type="molecule type" value="Genomic_DNA"/>
</dbReference>